<organism evidence="7 8">
    <name type="scientific">Candidatus Scatomorpha pullistercoris</name>
    <dbReference type="NCBI Taxonomy" id="2840929"/>
    <lineage>
        <taxon>Bacteria</taxon>
        <taxon>Bacillati</taxon>
        <taxon>Bacillota</taxon>
        <taxon>Clostridia</taxon>
        <taxon>Eubacteriales</taxon>
        <taxon>Candidatus Scatomorpha</taxon>
    </lineage>
</organism>
<comment type="cofactor">
    <cofactor evidence="1 6">
        <name>a divalent metal cation</name>
        <dbReference type="ChEBI" id="CHEBI:60240"/>
    </cofactor>
</comment>
<evidence type="ECO:0000256" key="1">
    <source>
        <dbReference type="ARBA" id="ARBA00001968"/>
    </source>
</evidence>
<sequence length="189" mass="20436">MQMILASGSPRRRELLEMLGLEFEVCPAKGGEHPPEHAGPEEIVLALSEAKAREVAEHSGSENVIIAADTIVWLDGALLGKPHDEAEAAWMLGALSGREHEVWTGVCIIKGDEKLAGAERTYVKFRDLTEDEISAYIATGEPMDKAGAYGAQGYASIFVEGIRGDFFNVMGLPICRLGKMLDKLGVKLL</sequence>
<comment type="catalytic activity">
    <reaction evidence="6">
        <text>UTP + H2O = UMP + diphosphate + H(+)</text>
        <dbReference type="Rhea" id="RHEA:29395"/>
        <dbReference type="ChEBI" id="CHEBI:15377"/>
        <dbReference type="ChEBI" id="CHEBI:15378"/>
        <dbReference type="ChEBI" id="CHEBI:33019"/>
        <dbReference type="ChEBI" id="CHEBI:46398"/>
        <dbReference type="ChEBI" id="CHEBI:57865"/>
        <dbReference type="EC" id="3.6.1.9"/>
    </reaction>
</comment>
<dbReference type="EMBL" id="DVJS01000185">
    <property type="protein sequence ID" value="HIS97797.1"/>
    <property type="molecule type" value="Genomic_DNA"/>
</dbReference>
<proteinExistence type="inferred from homology"/>
<dbReference type="Pfam" id="PF02545">
    <property type="entry name" value="Maf"/>
    <property type="match status" value="1"/>
</dbReference>
<evidence type="ECO:0000256" key="3">
    <source>
        <dbReference type="ARBA" id="ARBA00022490"/>
    </source>
</evidence>
<feature type="site" description="Important for substrate specificity" evidence="6">
    <location>
        <position position="152"/>
    </location>
</feature>
<dbReference type="HAMAP" id="MF_00528">
    <property type="entry name" value="Maf"/>
    <property type="match status" value="1"/>
</dbReference>
<evidence type="ECO:0000256" key="6">
    <source>
        <dbReference type="HAMAP-Rule" id="MF_00528"/>
    </source>
</evidence>
<dbReference type="Gene3D" id="3.90.950.10">
    <property type="match status" value="1"/>
</dbReference>
<dbReference type="EC" id="3.6.1.9" evidence="6"/>
<dbReference type="InterPro" id="IPR003697">
    <property type="entry name" value="Maf-like"/>
</dbReference>
<dbReference type="NCBIfam" id="TIGR00172">
    <property type="entry name" value="maf"/>
    <property type="match status" value="1"/>
</dbReference>
<evidence type="ECO:0000313" key="7">
    <source>
        <dbReference type="EMBL" id="HIS97797.1"/>
    </source>
</evidence>
<evidence type="ECO:0000256" key="2">
    <source>
        <dbReference type="ARBA" id="ARBA00004496"/>
    </source>
</evidence>
<protein>
    <recommendedName>
        <fullName evidence="6">dTTP/UTP pyrophosphatase</fullName>
        <shortName evidence="6">dTTPase/UTPase</shortName>
        <ecNumber evidence="6">3.6.1.9</ecNumber>
    </recommendedName>
    <alternativeName>
        <fullName evidence="6">Nucleoside triphosphate pyrophosphatase</fullName>
    </alternativeName>
    <alternativeName>
        <fullName evidence="6">Nucleotide pyrophosphatase</fullName>
        <shortName evidence="6">Nucleotide PPase</shortName>
    </alternativeName>
</protein>
<dbReference type="SUPFAM" id="SSF52972">
    <property type="entry name" value="ITPase-like"/>
    <property type="match status" value="1"/>
</dbReference>
<accession>A0A9D1KA13</accession>
<keyword evidence="4 6" id="KW-0378">Hydrolase</keyword>
<dbReference type="GO" id="GO:0005737">
    <property type="term" value="C:cytoplasm"/>
    <property type="evidence" value="ECO:0007669"/>
    <property type="project" value="UniProtKB-SubCell"/>
</dbReference>
<feature type="site" description="Important for substrate specificity" evidence="6">
    <location>
        <position position="70"/>
    </location>
</feature>
<comment type="similarity">
    <text evidence="6">Belongs to the Maf family. YhdE subfamily.</text>
</comment>
<dbReference type="PANTHER" id="PTHR43213:SF5">
    <property type="entry name" value="BIFUNCTIONAL DTTP_UTP PYROPHOSPHATASE_METHYLTRANSFERASE PROTEIN-RELATED"/>
    <property type="match status" value="1"/>
</dbReference>
<comment type="function">
    <text evidence="6">Nucleoside triphosphate pyrophosphatase that hydrolyzes dTTP and UTP. May have a dual role in cell division arrest and in preventing the incorporation of modified nucleotides into cellular nucleic acids.</text>
</comment>
<dbReference type="CDD" id="cd00555">
    <property type="entry name" value="Maf"/>
    <property type="match status" value="1"/>
</dbReference>
<dbReference type="GO" id="GO:0047429">
    <property type="term" value="F:nucleoside triphosphate diphosphatase activity"/>
    <property type="evidence" value="ECO:0007669"/>
    <property type="project" value="UniProtKB-EC"/>
</dbReference>
<dbReference type="Proteomes" id="UP000886876">
    <property type="component" value="Unassembled WGS sequence"/>
</dbReference>
<name>A0A9D1KA13_9FIRM</name>
<feature type="active site" description="Proton acceptor" evidence="6">
    <location>
        <position position="69"/>
    </location>
</feature>
<dbReference type="InterPro" id="IPR029001">
    <property type="entry name" value="ITPase-like_fam"/>
</dbReference>
<comment type="subcellular location">
    <subcellularLocation>
        <location evidence="2 6">Cytoplasm</location>
    </subcellularLocation>
</comment>
<reference evidence="7" key="1">
    <citation type="submission" date="2020-10" db="EMBL/GenBank/DDBJ databases">
        <authorList>
            <person name="Gilroy R."/>
        </authorList>
    </citation>
    <scope>NUCLEOTIDE SEQUENCE</scope>
    <source>
        <strain evidence="7">ChiHecec3B27-6122</strain>
    </source>
</reference>
<dbReference type="PANTHER" id="PTHR43213">
    <property type="entry name" value="BIFUNCTIONAL DTTP/UTP PYROPHOSPHATASE/METHYLTRANSFERASE PROTEIN-RELATED"/>
    <property type="match status" value="1"/>
</dbReference>
<comment type="caution">
    <text evidence="7">The sequence shown here is derived from an EMBL/GenBank/DDBJ whole genome shotgun (WGS) entry which is preliminary data.</text>
</comment>
<evidence type="ECO:0000256" key="4">
    <source>
        <dbReference type="ARBA" id="ARBA00022801"/>
    </source>
</evidence>
<comment type="catalytic activity">
    <reaction evidence="6">
        <text>dTTP + H2O = dTMP + diphosphate + H(+)</text>
        <dbReference type="Rhea" id="RHEA:28534"/>
        <dbReference type="ChEBI" id="CHEBI:15377"/>
        <dbReference type="ChEBI" id="CHEBI:15378"/>
        <dbReference type="ChEBI" id="CHEBI:33019"/>
        <dbReference type="ChEBI" id="CHEBI:37568"/>
        <dbReference type="ChEBI" id="CHEBI:63528"/>
        <dbReference type="EC" id="3.6.1.9"/>
    </reaction>
</comment>
<feature type="site" description="Important for substrate specificity" evidence="6">
    <location>
        <position position="11"/>
    </location>
</feature>
<evidence type="ECO:0000256" key="5">
    <source>
        <dbReference type="ARBA" id="ARBA00023080"/>
    </source>
</evidence>
<keyword evidence="5 6" id="KW-0546">Nucleotide metabolism</keyword>
<comment type="caution">
    <text evidence="6">Lacks conserved residue(s) required for the propagation of feature annotation.</text>
</comment>
<dbReference type="FunFam" id="3.90.950.10:FF:000005">
    <property type="entry name" value="7-methyl-GTP pyrophosphatase"/>
    <property type="match status" value="1"/>
</dbReference>
<gene>
    <name evidence="7" type="primary">maf</name>
    <name evidence="7" type="ORF">IAD42_07475</name>
</gene>
<evidence type="ECO:0000313" key="8">
    <source>
        <dbReference type="Proteomes" id="UP000886876"/>
    </source>
</evidence>
<keyword evidence="3 6" id="KW-0963">Cytoplasm</keyword>
<dbReference type="AlphaFoldDB" id="A0A9D1KA13"/>
<dbReference type="GO" id="GO:0009117">
    <property type="term" value="P:nucleotide metabolic process"/>
    <property type="evidence" value="ECO:0007669"/>
    <property type="project" value="UniProtKB-KW"/>
</dbReference>
<reference evidence="7" key="2">
    <citation type="journal article" date="2021" name="PeerJ">
        <title>Extensive microbial diversity within the chicken gut microbiome revealed by metagenomics and culture.</title>
        <authorList>
            <person name="Gilroy R."/>
            <person name="Ravi A."/>
            <person name="Getino M."/>
            <person name="Pursley I."/>
            <person name="Horton D.L."/>
            <person name="Alikhan N.F."/>
            <person name="Baker D."/>
            <person name="Gharbi K."/>
            <person name="Hall N."/>
            <person name="Watson M."/>
            <person name="Adriaenssens E.M."/>
            <person name="Foster-Nyarko E."/>
            <person name="Jarju S."/>
            <person name="Secka A."/>
            <person name="Antonio M."/>
            <person name="Oren A."/>
            <person name="Chaudhuri R.R."/>
            <person name="La Ragione R."/>
            <person name="Hildebrand F."/>
            <person name="Pallen M.J."/>
        </authorList>
    </citation>
    <scope>NUCLEOTIDE SEQUENCE</scope>
    <source>
        <strain evidence="7">ChiHecec3B27-6122</strain>
    </source>
</reference>
<dbReference type="PIRSF" id="PIRSF006305">
    <property type="entry name" value="Maf"/>
    <property type="match status" value="1"/>
</dbReference>